<gene>
    <name evidence="6" type="ORF">RND81_09G181300</name>
</gene>
<dbReference type="SUPFAM" id="SSF53756">
    <property type="entry name" value="UDP-Glycosyltransferase/glycogen phosphorylase"/>
    <property type="match status" value="1"/>
</dbReference>
<dbReference type="FunFam" id="3.40.50.2000:FF:000027">
    <property type="entry name" value="Glycosyltransferase"/>
    <property type="match status" value="1"/>
</dbReference>
<keyword evidence="3" id="KW-0328">Glycosyltransferase</keyword>
<dbReference type="PANTHER" id="PTHR11926">
    <property type="entry name" value="GLUCOSYL/GLUCURONOSYL TRANSFERASES"/>
    <property type="match status" value="1"/>
</dbReference>
<dbReference type="InterPro" id="IPR035595">
    <property type="entry name" value="UDP_glycos_trans_CS"/>
</dbReference>
<dbReference type="Pfam" id="PF00201">
    <property type="entry name" value="UDPGT"/>
    <property type="match status" value="1"/>
</dbReference>
<feature type="domain" description="Glycosyltransferase N-terminal" evidence="5">
    <location>
        <begin position="10"/>
        <end position="143"/>
    </location>
</feature>
<reference evidence="6" key="1">
    <citation type="submission" date="2024-03" db="EMBL/GenBank/DDBJ databases">
        <title>WGS assembly of Saponaria officinalis var. Norfolk2.</title>
        <authorList>
            <person name="Jenkins J."/>
            <person name="Shu S."/>
            <person name="Grimwood J."/>
            <person name="Barry K."/>
            <person name="Goodstein D."/>
            <person name="Schmutz J."/>
            <person name="Leebens-Mack J."/>
            <person name="Osbourn A."/>
        </authorList>
    </citation>
    <scope>NUCLEOTIDE SEQUENCE [LARGE SCALE GENOMIC DNA]</scope>
    <source>
        <strain evidence="6">JIC</strain>
    </source>
</reference>
<dbReference type="PANTHER" id="PTHR11926:SF1445">
    <property type="entry name" value="GLYCOSYLTRANSFERASE"/>
    <property type="match status" value="1"/>
</dbReference>
<evidence type="ECO:0000256" key="4">
    <source>
        <dbReference type="RuleBase" id="RU362057"/>
    </source>
</evidence>
<comment type="similarity">
    <text evidence="1 3">Belongs to the UDP-glycosyltransferase family.</text>
</comment>
<dbReference type="Gene3D" id="3.40.50.2000">
    <property type="entry name" value="Glycogen Phosphorylase B"/>
    <property type="match status" value="2"/>
</dbReference>
<dbReference type="GO" id="GO:0080044">
    <property type="term" value="F:quercetin 7-O-glucosyltransferase activity"/>
    <property type="evidence" value="ECO:0007669"/>
    <property type="project" value="TreeGrafter"/>
</dbReference>
<dbReference type="Proteomes" id="UP001443914">
    <property type="component" value="Unassembled WGS sequence"/>
</dbReference>
<dbReference type="CDD" id="cd03784">
    <property type="entry name" value="GT1_Gtf-like"/>
    <property type="match status" value="1"/>
</dbReference>
<evidence type="ECO:0000313" key="6">
    <source>
        <dbReference type="EMBL" id="KAK9691175.1"/>
    </source>
</evidence>
<accession>A0AAW1IPT9</accession>
<evidence type="ECO:0000256" key="1">
    <source>
        <dbReference type="ARBA" id="ARBA00009995"/>
    </source>
</evidence>
<proteinExistence type="inferred from homology"/>
<dbReference type="Pfam" id="PF26168">
    <property type="entry name" value="Glyco_transf_N"/>
    <property type="match status" value="1"/>
</dbReference>
<dbReference type="AlphaFoldDB" id="A0AAW1IPT9"/>
<comment type="caution">
    <text evidence="6">The sequence shown here is derived from an EMBL/GenBank/DDBJ whole genome shotgun (WGS) entry which is preliminary data.</text>
</comment>
<dbReference type="EMBL" id="JBDFQZ010000009">
    <property type="protein sequence ID" value="KAK9691175.1"/>
    <property type="molecule type" value="Genomic_DNA"/>
</dbReference>
<protein>
    <recommendedName>
        <fullName evidence="4">Glycosyltransferase</fullName>
        <ecNumber evidence="4">2.4.1.-</ecNumber>
    </recommendedName>
</protein>
<dbReference type="GO" id="GO:0016104">
    <property type="term" value="P:triterpenoid biosynthetic process"/>
    <property type="evidence" value="ECO:0007669"/>
    <property type="project" value="UniProtKB-ARBA"/>
</dbReference>
<dbReference type="InterPro" id="IPR058980">
    <property type="entry name" value="Glyco_transf_N"/>
</dbReference>
<keyword evidence="7" id="KW-1185">Reference proteome</keyword>
<name>A0AAW1IPT9_SAPOF</name>
<dbReference type="PROSITE" id="PS00375">
    <property type="entry name" value="UDPGT"/>
    <property type="match status" value="1"/>
</dbReference>
<sequence>MVGANVKGSKVHAVCVPFPFQGHITPMLQLAKLLNSKGFHITFVNTEHNHNSTLKSNGPDSLKGTSSFKFETFPDGLPLSDTNSFREIFPLIRSLRVNGSKPFIELLRKINTSPDSPPITLIIFDLHMPFARNVASEFGECDLVMFYPPSACSLLAYAQLDNLLDRDILPFKDPNFMTNGSLNMELNELTPSMNGIRLKDFPSFIRSTQTDHASFNYFRHVIHNCDGVPLIFSTFEELDKEMLDDLSNLLTPSSIYTIGPLHCLANNIAQDNTELGSMGFNLWKEDTTTLEWLDSKPPNSVIYVSFGTTLLMTSEQLIEFSWALANSKYNFLWIFRPDIVKGGSSILPPEFINEVKDRAMITSWCAQEKVLKHPSIKVYLTHSGWNSILESICSGVPLICWPSYADQPTNCWYACTKMGVGLEMEGVVKRGEVEEIIREAMDGKKGKEIKKKAMEWKRLSEEAISSNGSSSLNCERFINYVCSLKDRKIVSNL</sequence>
<dbReference type="InterPro" id="IPR002213">
    <property type="entry name" value="UDP_glucos_trans"/>
</dbReference>
<dbReference type="GO" id="GO:0016135">
    <property type="term" value="P:saponin biosynthetic process"/>
    <property type="evidence" value="ECO:0007669"/>
    <property type="project" value="UniProtKB-ARBA"/>
</dbReference>
<evidence type="ECO:0000256" key="2">
    <source>
        <dbReference type="ARBA" id="ARBA00022679"/>
    </source>
</evidence>
<evidence type="ECO:0000259" key="5">
    <source>
        <dbReference type="Pfam" id="PF26168"/>
    </source>
</evidence>
<evidence type="ECO:0000313" key="7">
    <source>
        <dbReference type="Proteomes" id="UP001443914"/>
    </source>
</evidence>
<evidence type="ECO:0000256" key="3">
    <source>
        <dbReference type="RuleBase" id="RU003718"/>
    </source>
</evidence>
<organism evidence="6 7">
    <name type="scientific">Saponaria officinalis</name>
    <name type="common">Common soapwort</name>
    <name type="synonym">Lychnis saponaria</name>
    <dbReference type="NCBI Taxonomy" id="3572"/>
    <lineage>
        <taxon>Eukaryota</taxon>
        <taxon>Viridiplantae</taxon>
        <taxon>Streptophyta</taxon>
        <taxon>Embryophyta</taxon>
        <taxon>Tracheophyta</taxon>
        <taxon>Spermatophyta</taxon>
        <taxon>Magnoliopsida</taxon>
        <taxon>eudicotyledons</taxon>
        <taxon>Gunneridae</taxon>
        <taxon>Pentapetalae</taxon>
        <taxon>Caryophyllales</taxon>
        <taxon>Caryophyllaceae</taxon>
        <taxon>Caryophylleae</taxon>
        <taxon>Saponaria</taxon>
    </lineage>
</organism>
<keyword evidence="2 3" id="KW-0808">Transferase</keyword>
<dbReference type="GO" id="GO:0080043">
    <property type="term" value="F:quercetin 3-O-glucosyltransferase activity"/>
    <property type="evidence" value="ECO:0007669"/>
    <property type="project" value="TreeGrafter"/>
</dbReference>
<dbReference type="EC" id="2.4.1.-" evidence="4"/>